<protein>
    <recommendedName>
        <fullName evidence="5">Entericidin EcnAB</fullName>
    </recommendedName>
</protein>
<accession>A0A9D1WNT4</accession>
<dbReference type="EMBL" id="DXFC01000291">
    <property type="protein sequence ID" value="HIX62508.1"/>
    <property type="molecule type" value="Genomic_DNA"/>
</dbReference>
<feature type="region of interest" description="Disordered" evidence="1">
    <location>
        <begin position="27"/>
        <end position="68"/>
    </location>
</feature>
<dbReference type="Proteomes" id="UP000824248">
    <property type="component" value="Unassembled WGS sequence"/>
</dbReference>
<gene>
    <name evidence="3" type="ORF">H9854_09785</name>
</gene>
<feature type="compositionally biased region" description="Polar residues" evidence="1">
    <location>
        <begin position="58"/>
        <end position="68"/>
    </location>
</feature>
<feature type="chain" id="PRO_5038745596" description="Entericidin EcnAB" evidence="2">
    <location>
        <begin position="23"/>
        <end position="68"/>
    </location>
</feature>
<comment type="caution">
    <text evidence="3">The sequence shown here is derived from an EMBL/GenBank/DDBJ whole genome shotgun (WGS) entry which is preliminary data.</text>
</comment>
<proteinExistence type="predicted"/>
<keyword evidence="2" id="KW-0732">Signal</keyword>
<evidence type="ECO:0000313" key="3">
    <source>
        <dbReference type="EMBL" id="HIX62508.1"/>
    </source>
</evidence>
<evidence type="ECO:0000256" key="1">
    <source>
        <dbReference type="SAM" id="MobiDB-lite"/>
    </source>
</evidence>
<evidence type="ECO:0000313" key="4">
    <source>
        <dbReference type="Proteomes" id="UP000824248"/>
    </source>
</evidence>
<organism evidence="3 4">
    <name type="scientific">Candidatus Halomonas stercoripullorum</name>
    <dbReference type="NCBI Taxonomy" id="2838617"/>
    <lineage>
        <taxon>Bacteria</taxon>
        <taxon>Pseudomonadati</taxon>
        <taxon>Pseudomonadota</taxon>
        <taxon>Gammaproteobacteria</taxon>
        <taxon>Oceanospirillales</taxon>
        <taxon>Halomonadaceae</taxon>
        <taxon>Halomonas</taxon>
    </lineage>
</organism>
<dbReference type="PROSITE" id="PS51257">
    <property type="entry name" value="PROKAR_LIPOPROTEIN"/>
    <property type="match status" value="1"/>
</dbReference>
<evidence type="ECO:0000256" key="2">
    <source>
        <dbReference type="SAM" id="SignalP"/>
    </source>
</evidence>
<reference evidence="3" key="2">
    <citation type="submission" date="2021-04" db="EMBL/GenBank/DDBJ databases">
        <authorList>
            <person name="Gilroy R."/>
        </authorList>
    </citation>
    <scope>NUCLEOTIDE SEQUENCE</scope>
    <source>
        <strain evidence="3">1193</strain>
    </source>
</reference>
<reference evidence="3" key="1">
    <citation type="journal article" date="2021" name="PeerJ">
        <title>Extensive microbial diversity within the chicken gut microbiome revealed by metagenomics and culture.</title>
        <authorList>
            <person name="Gilroy R."/>
            <person name="Ravi A."/>
            <person name="Getino M."/>
            <person name="Pursley I."/>
            <person name="Horton D.L."/>
            <person name="Alikhan N.F."/>
            <person name="Baker D."/>
            <person name="Gharbi K."/>
            <person name="Hall N."/>
            <person name="Watson M."/>
            <person name="Adriaenssens E.M."/>
            <person name="Foster-Nyarko E."/>
            <person name="Jarju S."/>
            <person name="Secka A."/>
            <person name="Antonio M."/>
            <person name="Oren A."/>
            <person name="Chaudhuri R.R."/>
            <person name="La Ragione R."/>
            <person name="Hildebrand F."/>
            <person name="Pallen M.J."/>
        </authorList>
    </citation>
    <scope>NUCLEOTIDE SEQUENCE</scope>
    <source>
        <strain evidence="3">1193</strain>
    </source>
</reference>
<evidence type="ECO:0008006" key="5">
    <source>
        <dbReference type="Google" id="ProtNLM"/>
    </source>
</evidence>
<name>A0A9D1WNT4_9GAMM</name>
<dbReference type="AlphaFoldDB" id="A0A9D1WNT4"/>
<feature type="signal peptide" evidence="2">
    <location>
        <begin position="1"/>
        <end position="22"/>
    </location>
</feature>
<sequence>MVTTVRKPAIVLLMAMMLVGVAACDSQGPAEEAGQDIGESIDNATESVGESMEELGENIQNAAEDAQN</sequence>